<sequence length="292" mass="33745">MKKSVINIQTLFVIFIALLFASCKASKTITTYDKLRPISANRLIKNVEENAFEYEGLDIKRIACVYESSDSKTSFRASLSSGNGQFIQVSISKLNLPVARILLTPDSVKMVNYLQKNYFEGDYSYIEDLLGAAVDFQVVQSILTNDVFSYRQDEKDKDFKEFVSYADSGLYVLQSLKNRKLAKINRKGKDEKIDRYLKKLDEESFIVQYLYIDPKTYKVRKIVMDDVTEGRKLTVNFDEFEIVGKQLYPGNIDLHFLSPENNLKMKIRLSKFSLDSNPDISFKIPDKYKKTH</sequence>
<dbReference type="AlphaFoldDB" id="A0A2T5C2H6"/>
<organism evidence="1 2">
    <name type="scientific">Mangrovibacterium marinum</name>
    <dbReference type="NCBI Taxonomy" id="1639118"/>
    <lineage>
        <taxon>Bacteria</taxon>
        <taxon>Pseudomonadati</taxon>
        <taxon>Bacteroidota</taxon>
        <taxon>Bacteroidia</taxon>
        <taxon>Marinilabiliales</taxon>
        <taxon>Prolixibacteraceae</taxon>
        <taxon>Mangrovibacterium</taxon>
    </lineage>
</organism>
<name>A0A2T5C2H6_9BACT</name>
<protein>
    <submittedName>
        <fullName evidence="1">Uncharacterized protein DUF4292</fullName>
    </submittedName>
</protein>
<gene>
    <name evidence="1" type="ORF">C8N47_1068</name>
</gene>
<comment type="caution">
    <text evidence="1">The sequence shown here is derived from an EMBL/GenBank/DDBJ whole genome shotgun (WGS) entry which is preliminary data.</text>
</comment>
<evidence type="ECO:0000313" key="2">
    <source>
        <dbReference type="Proteomes" id="UP000243525"/>
    </source>
</evidence>
<dbReference type="Pfam" id="PF14125">
    <property type="entry name" value="DUF4292"/>
    <property type="match status" value="1"/>
</dbReference>
<dbReference type="PROSITE" id="PS51257">
    <property type="entry name" value="PROKAR_LIPOPROTEIN"/>
    <property type="match status" value="1"/>
</dbReference>
<evidence type="ECO:0000313" key="1">
    <source>
        <dbReference type="EMBL" id="PTN08911.1"/>
    </source>
</evidence>
<accession>A0A2T5C2H6</accession>
<dbReference type="EMBL" id="QAAD01000006">
    <property type="protein sequence ID" value="PTN08911.1"/>
    <property type="molecule type" value="Genomic_DNA"/>
</dbReference>
<dbReference type="InterPro" id="IPR025634">
    <property type="entry name" value="DUF4292"/>
</dbReference>
<dbReference type="Proteomes" id="UP000243525">
    <property type="component" value="Unassembled WGS sequence"/>
</dbReference>
<dbReference type="RefSeq" id="WP_170111321.1">
    <property type="nucleotide sequence ID" value="NZ_OY782574.1"/>
</dbReference>
<reference evidence="1 2" key="1">
    <citation type="submission" date="2018-04" db="EMBL/GenBank/DDBJ databases">
        <title>Genomic Encyclopedia of Archaeal and Bacterial Type Strains, Phase II (KMG-II): from individual species to whole genera.</title>
        <authorList>
            <person name="Goeker M."/>
        </authorList>
    </citation>
    <scope>NUCLEOTIDE SEQUENCE [LARGE SCALE GENOMIC DNA]</scope>
    <source>
        <strain evidence="1 2">DSM 28823</strain>
    </source>
</reference>
<proteinExistence type="predicted"/>
<keyword evidence="2" id="KW-1185">Reference proteome</keyword>